<comment type="caution">
    <text evidence="7">The sequence shown here is derived from an EMBL/GenBank/DDBJ whole genome shotgun (WGS) entry which is preliminary data.</text>
</comment>
<accession>A0ABV9YHW9</accession>
<reference evidence="8" key="1">
    <citation type="journal article" date="2019" name="Int. J. Syst. Evol. Microbiol.">
        <title>The Global Catalogue of Microorganisms (GCM) 10K type strain sequencing project: providing services to taxonomists for standard genome sequencing and annotation.</title>
        <authorList>
            <consortium name="The Broad Institute Genomics Platform"/>
            <consortium name="The Broad Institute Genome Sequencing Center for Infectious Disease"/>
            <person name="Wu L."/>
            <person name="Ma J."/>
        </authorList>
    </citation>
    <scope>NUCLEOTIDE SEQUENCE [LARGE SCALE GENOMIC DNA]</scope>
    <source>
        <strain evidence="8">CGMCC 4.7093</strain>
    </source>
</reference>
<dbReference type="InterPro" id="IPR029063">
    <property type="entry name" value="SAM-dependent_MTases_sf"/>
</dbReference>
<dbReference type="PANTHER" id="PTHR18895:SF74">
    <property type="entry name" value="MTRF1L RELEASE FACTOR GLUTAMINE METHYLTRANSFERASE"/>
    <property type="match status" value="1"/>
</dbReference>
<dbReference type="InterPro" id="IPR022446">
    <property type="entry name" value="MeTrfrase_put"/>
</dbReference>
<name>A0ABV9YHW9_9PSEU</name>
<protein>
    <recommendedName>
        <fullName evidence="1">peptide chain release factor N(5)-glutamine methyltransferase</fullName>
        <ecNumber evidence="1">2.1.1.297</ecNumber>
    </recommendedName>
</protein>
<dbReference type="Gene3D" id="3.40.50.150">
    <property type="entry name" value="Vaccinia Virus protein VP39"/>
    <property type="match status" value="1"/>
</dbReference>
<keyword evidence="3" id="KW-0808">Transferase</keyword>
<evidence type="ECO:0000313" key="8">
    <source>
        <dbReference type="Proteomes" id="UP001595947"/>
    </source>
</evidence>
<dbReference type="Proteomes" id="UP001595947">
    <property type="component" value="Unassembled WGS sequence"/>
</dbReference>
<dbReference type="RefSeq" id="WP_378035620.1">
    <property type="nucleotide sequence ID" value="NZ_JBHSIV010000007.1"/>
</dbReference>
<proteinExistence type="predicted"/>
<organism evidence="7 8">
    <name type="scientific">Actinomycetospora atypica</name>
    <dbReference type="NCBI Taxonomy" id="1290095"/>
    <lineage>
        <taxon>Bacteria</taxon>
        <taxon>Bacillati</taxon>
        <taxon>Actinomycetota</taxon>
        <taxon>Actinomycetes</taxon>
        <taxon>Pseudonocardiales</taxon>
        <taxon>Pseudonocardiaceae</taxon>
        <taxon>Actinomycetospora</taxon>
    </lineage>
</organism>
<dbReference type="NCBIfam" id="TIGR00536">
    <property type="entry name" value="hemK_fam"/>
    <property type="match status" value="1"/>
</dbReference>
<sequence length="241" mass="24466">MDLVARLRAAGCVFAEDEAALLVGAGADEAMVARRVAGEPLEHVLGWAAFRGLRVAVAPGVFVPRHRSGLLVDLAVARAAPGAVVVDLCCGTGALGAAVATEVGGIELHAADVDPAAVACARRTVPGQVHEGHLDAALPADLRGRVDVLLASPPYVPTDEIAAMPPEAREHEPHRTLDGGTDGLDPARRIAALAPGWLAPGGVLLVECATHQAPDLAAAVQAAGLAATVHHDDDATTVEGR</sequence>
<evidence type="ECO:0000256" key="2">
    <source>
        <dbReference type="ARBA" id="ARBA00022603"/>
    </source>
</evidence>
<gene>
    <name evidence="7" type="ORF">ACFPBZ_08625</name>
</gene>
<dbReference type="PANTHER" id="PTHR18895">
    <property type="entry name" value="HEMK METHYLTRANSFERASE"/>
    <property type="match status" value="1"/>
</dbReference>
<keyword evidence="2" id="KW-0489">Methyltransferase</keyword>
<dbReference type="SUPFAM" id="SSF53335">
    <property type="entry name" value="S-adenosyl-L-methionine-dependent methyltransferases"/>
    <property type="match status" value="1"/>
</dbReference>
<keyword evidence="4" id="KW-0949">S-adenosyl-L-methionine</keyword>
<dbReference type="InterPro" id="IPR007848">
    <property type="entry name" value="Small_mtfrase_dom"/>
</dbReference>
<evidence type="ECO:0000256" key="4">
    <source>
        <dbReference type="ARBA" id="ARBA00022691"/>
    </source>
</evidence>
<dbReference type="InterPro" id="IPR004556">
    <property type="entry name" value="HemK-like"/>
</dbReference>
<dbReference type="Pfam" id="PF05175">
    <property type="entry name" value="MTS"/>
    <property type="match status" value="1"/>
</dbReference>
<dbReference type="EC" id="2.1.1.297" evidence="1"/>
<evidence type="ECO:0000256" key="1">
    <source>
        <dbReference type="ARBA" id="ARBA00012771"/>
    </source>
</evidence>
<feature type="domain" description="Methyltransferase small" evidence="6">
    <location>
        <begin position="70"/>
        <end position="156"/>
    </location>
</feature>
<evidence type="ECO:0000256" key="5">
    <source>
        <dbReference type="ARBA" id="ARBA00048391"/>
    </source>
</evidence>
<dbReference type="InterPro" id="IPR050320">
    <property type="entry name" value="N5-glutamine_MTase"/>
</dbReference>
<evidence type="ECO:0000313" key="7">
    <source>
        <dbReference type="EMBL" id="MFC5062266.1"/>
    </source>
</evidence>
<comment type="catalytic activity">
    <reaction evidence="5">
        <text>L-glutaminyl-[peptide chain release factor] + S-adenosyl-L-methionine = N(5)-methyl-L-glutaminyl-[peptide chain release factor] + S-adenosyl-L-homocysteine + H(+)</text>
        <dbReference type="Rhea" id="RHEA:42896"/>
        <dbReference type="Rhea" id="RHEA-COMP:10271"/>
        <dbReference type="Rhea" id="RHEA-COMP:10272"/>
        <dbReference type="ChEBI" id="CHEBI:15378"/>
        <dbReference type="ChEBI" id="CHEBI:30011"/>
        <dbReference type="ChEBI" id="CHEBI:57856"/>
        <dbReference type="ChEBI" id="CHEBI:59789"/>
        <dbReference type="ChEBI" id="CHEBI:61891"/>
        <dbReference type="EC" id="2.1.1.297"/>
    </reaction>
</comment>
<evidence type="ECO:0000259" key="6">
    <source>
        <dbReference type="Pfam" id="PF05175"/>
    </source>
</evidence>
<dbReference type="EMBL" id="JBHSIV010000007">
    <property type="protein sequence ID" value="MFC5062266.1"/>
    <property type="molecule type" value="Genomic_DNA"/>
</dbReference>
<keyword evidence="8" id="KW-1185">Reference proteome</keyword>
<evidence type="ECO:0000256" key="3">
    <source>
        <dbReference type="ARBA" id="ARBA00022679"/>
    </source>
</evidence>
<dbReference type="NCBIfam" id="TIGR03704">
    <property type="entry name" value="PrmC_rel_meth"/>
    <property type="match status" value="1"/>
</dbReference>